<dbReference type="EMBL" id="GL377303">
    <property type="protein sequence ID" value="EFI99860.1"/>
    <property type="molecule type" value="Genomic_DNA"/>
</dbReference>
<dbReference type="AlphaFoldDB" id="D8PTY9"/>
<proteinExistence type="predicted"/>
<dbReference type="InParanoid" id="D8PTY9"/>
<accession>D8PTY9</accession>
<reference evidence="1 2" key="1">
    <citation type="journal article" date="2010" name="Nat. Biotechnol.">
        <title>Genome sequence of the model mushroom Schizophyllum commune.</title>
        <authorList>
            <person name="Ohm R.A."/>
            <person name="de Jong J.F."/>
            <person name="Lugones L.G."/>
            <person name="Aerts A."/>
            <person name="Kothe E."/>
            <person name="Stajich J.E."/>
            <person name="de Vries R.P."/>
            <person name="Record E."/>
            <person name="Levasseur A."/>
            <person name="Baker S.E."/>
            <person name="Bartholomew K.A."/>
            <person name="Coutinho P.M."/>
            <person name="Erdmann S."/>
            <person name="Fowler T.J."/>
            <person name="Gathman A.C."/>
            <person name="Lombard V."/>
            <person name="Henrissat B."/>
            <person name="Knabe N."/>
            <person name="Kuees U."/>
            <person name="Lilly W.W."/>
            <person name="Lindquist E."/>
            <person name="Lucas S."/>
            <person name="Magnuson J.K."/>
            <person name="Piumi F."/>
            <person name="Raudaskoski M."/>
            <person name="Salamov A."/>
            <person name="Schmutz J."/>
            <person name="Schwarze F.W.M.R."/>
            <person name="vanKuyk P.A."/>
            <person name="Horton J.S."/>
            <person name="Grigoriev I.V."/>
            <person name="Woesten H.A.B."/>
        </authorList>
    </citation>
    <scope>NUCLEOTIDE SEQUENCE [LARGE SCALE GENOMIC DNA]</scope>
    <source>
        <strain evidence="2">H4-8 / FGSC 9210</strain>
    </source>
</reference>
<evidence type="ECO:0000313" key="1">
    <source>
        <dbReference type="EMBL" id="EFI99860.1"/>
    </source>
</evidence>
<dbReference type="Proteomes" id="UP000007431">
    <property type="component" value="Unassembled WGS sequence"/>
</dbReference>
<name>D8PTY9_SCHCM</name>
<evidence type="ECO:0000313" key="2">
    <source>
        <dbReference type="Proteomes" id="UP000007431"/>
    </source>
</evidence>
<dbReference type="HOGENOM" id="CLU_062489_0_0_1"/>
<dbReference type="VEuPathDB" id="FungiDB:SCHCODRAFT_02559713"/>
<organism evidence="2">
    <name type="scientific">Schizophyllum commune (strain H4-8 / FGSC 9210)</name>
    <name type="common">Split gill fungus</name>
    <dbReference type="NCBI Taxonomy" id="578458"/>
    <lineage>
        <taxon>Eukaryota</taxon>
        <taxon>Fungi</taxon>
        <taxon>Dikarya</taxon>
        <taxon>Basidiomycota</taxon>
        <taxon>Agaricomycotina</taxon>
        <taxon>Agaricomycetes</taxon>
        <taxon>Agaricomycetidae</taxon>
        <taxon>Agaricales</taxon>
        <taxon>Schizophyllaceae</taxon>
        <taxon>Schizophyllum</taxon>
    </lineage>
</organism>
<keyword evidence="2" id="KW-1185">Reference proteome</keyword>
<feature type="non-terminal residue" evidence="1">
    <location>
        <position position="373"/>
    </location>
</feature>
<protein>
    <submittedName>
        <fullName evidence="1">Uncharacterized protein</fullName>
    </submittedName>
</protein>
<gene>
    <name evidence="1" type="ORF">SCHCODRAFT_104836</name>
</gene>
<sequence length="373" mass="42192">MAVVDKYCNVVECDFTGTTENLRSCRPIPLDAADGDAEVVAAQEWIYGLPRGGLDSFLHSRANCLVYIMSMYCRGEFILAPTFGTYLKTMAFIEHAGIKNRVENDVSPRRPLTALPSHHGRYRYVFIPVTDAARALQQELELPLQTEEDLNHGKHPRSGRPCTKGSDQFAVVECHAHPYSVSVFAHKMLKIHCTPLTGQWFGLCGDIIYTWLHSRVEPPKWFIDSPKIALVDIELTPSEASGYELLSAQGGRPEPLAVLGNTDLPETDYRKVVADWTYNKVVYGHPPPAEKPIRYDYKMRRSTRLHKCPYDRDGPPPSPIRNGPRALLTCRRNFELNPPSWSERNGRFPTHTFTSNDWAYFEYGVHLPGSSKT</sequence>